<dbReference type="Pfam" id="PF00168">
    <property type="entry name" value="C2"/>
    <property type="match status" value="7"/>
</dbReference>
<dbReference type="OrthoDB" id="419768at2759"/>
<dbReference type="EMBL" id="CYKH01000480">
    <property type="protein sequence ID" value="CUF99007.1"/>
    <property type="molecule type" value="Genomic_DNA"/>
</dbReference>
<dbReference type="PANTHER" id="PTHR10774">
    <property type="entry name" value="EXTENDED SYNAPTOTAGMIN-RELATED"/>
    <property type="match status" value="1"/>
</dbReference>
<proteinExistence type="predicted"/>
<dbReference type="InterPro" id="IPR000008">
    <property type="entry name" value="C2_dom"/>
</dbReference>
<feature type="domain" description="C2" evidence="3">
    <location>
        <begin position="1139"/>
        <end position="1261"/>
    </location>
</feature>
<feature type="domain" description="C2" evidence="3">
    <location>
        <begin position="978"/>
        <end position="1100"/>
    </location>
</feature>
<dbReference type="Gene3D" id="2.60.40.150">
    <property type="entry name" value="C2 domain"/>
    <property type="match status" value="7"/>
</dbReference>
<evidence type="ECO:0000259" key="3">
    <source>
        <dbReference type="PROSITE" id="PS50004"/>
    </source>
</evidence>
<keyword evidence="5" id="KW-1185">Reference proteome</keyword>
<dbReference type="SMART" id="SM00239">
    <property type="entry name" value="C2"/>
    <property type="match status" value="7"/>
</dbReference>
<dbReference type="InterPro" id="IPR045050">
    <property type="entry name" value="Synaptotagmin_plant"/>
</dbReference>
<evidence type="ECO:0000256" key="2">
    <source>
        <dbReference type="SAM" id="MobiDB-lite"/>
    </source>
</evidence>
<dbReference type="Proteomes" id="UP000051952">
    <property type="component" value="Unassembled WGS sequence"/>
</dbReference>
<feature type="domain" description="C2" evidence="3">
    <location>
        <begin position="1486"/>
        <end position="1608"/>
    </location>
</feature>
<dbReference type="PANTHER" id="PTHR10774:SF190">
    <property type="entry name" value="C2 CALCIUM_LIPID-BINDING ENDONUCLEASE_EXONUCLEASE_PHOSPHATASE-RELATED"/>
    <property type="match status" value="1"/>
</dbReference>
<evidence type="ECO:0000313" key="4">
    <source>
        <dbReference type="EMBL" id="CUF99007.1"/>
    </source>
</evidence>
<protein>
    <recommendedName>
        <fullName evidence="3">C2 domain-containing protein</fullName>
    </recommendedName>
</protein>
<feature type="domain" description="C2" evidence="3">
    <location>
        <begin position="792"/>
        <end position="917"/>
    </location>
</feature>
<reference evidence="5" key="1">
    <citation type="submission" date="2015-09" db="EMBL/GenBank/DDBJ databases">
        <authorList>
            <consortium name="Pathogen Informatics"/>
        </authorList>
    </citation>
    <scope>NUCLEOTIDE SEQUENCE [LARGE SCALE GENOMIC DNA]</scope>
    <source>
        <strain evidence="5">Lake Konstanz</strain>
    </source>
</reference>
<name>A0A0S4IY35_BODSA</name>
<dbReference type="VEuPathDB" id="TriTrypDB:BSAL_68695"/>
<dbReference type="PROSITE" id="PS50004">
    <property type="entry name" value="C2"/>
    <property type="match status" value="5"/>
</dbReference>
<dbReference type="CDD" id="cd00030">
    <property type="entry name" value="C2"/>
    <property type="match status" value="4"/>
</dbReference>
<feature type="coiled-coil region" evidence="1">
    <location>
        <begin position="231"/>
        <end position="258"/>
    </location>
</feature>
<feature type="region of interest" description="Disordered" evidence="2">
    <location>
        <begin position="1"/>
        <end position="62"/>
    </location>
</feature>
<keyword evidence="1" id="KW-0175">Coiled coil</keyword>
<dbReference type="InterPro" id="IPR035892">
    <property type="entry name" value="C2_domain_sf"/>
</dbReference>
<feature type="compositionally biased region" description="Polar residues" evidence="2">
    <location>
        <begin position="11"/>
        <end position="26"/>
    </location>
</feature>
<feature type="domain" description="C2" evidence="3">
    <location>
        <begin position="620"/>
        <end position="745"/>
    </location>
</feature>
<dbReference type="SUPFAM" id="SSF49562">
    <property type="entry name" value="C2 domain (Calcium/lipid-binding domain, CaLB)"/>
    <property type="match status" value="7"/>
</dbReference>
<feature type="coiled-coil region" evidence="1">
    <location>
        <begin position="80"/>
        <end position="121"/>
    </location>
</feature>
<evidence type="ECO:0000256" key="1">
    <source>
        <dbReference type="SAM" id="Coils"/>
    </source>
</evidence>
<sequence length="1627" mass="172017">MSDHWRRATAIPSTTGAGSPYASQMNVVVPPGLNASQLRNPYLDTSPHHPYASPPAHPNQSRESVMYEYDEARRTYLGILQRERAELDNAKHEVDALSYEKASLRKNLGDAELRAAAAARERDIANAKVIADTASLRAQVSQSNGEAASLKDELNRVQHAYTSTLLERSQYEALVASLRAEVMAAGRTIVEQTGTIRALTHEMSRRDPYHLIKERREQGHEPPTAAGGAELGKLHSTIAGLEDQVKRLQAEKAVLEAKAREDAGVASRLLETKVAGAADAFRANETALRAQVKALESDLIKVRQAAIEAAEEADKKDLELRASKIKGESDRQLAADLGRQLAELKKGGAIVSSPIMKATNPQQLDEERNRYESKIADGLNTIRDASQQVRAANTVITQLESGTLPADIKDAVLIDVGLTVVSGEKLLDRDPKNKGLLDPFVRIFDIIGDKILETDPCVDTSAPKFVAAKSSGKTRVARSGKGSLRLEVWARVGPNDPEQFMGMAFVSTASLIEGGNTQRTVSLQPRADEPDQVIVQNAKSLGTITIAVTVGVAGAKAAAPRGAPAAPASAPPAAAAAVVSAAPAAKPAVAAQPPVAAQATAPIATPMQPVAPPVAPKPPVVEAPKPIAREQPKTDVAQNVLLQIVGCDRVIHRDTLNSKSDPYVLIFRAGAKEPIFKSSVKSSTDAPRWLPDATGSITVPVSRLQPEPFIFQVWDDDIGDDEFLGEAKMTIDDILAGSGPRTFDLCPRDNEPDKTIAQLRGQLGTITVSVLIVSAASTQDKPPTTSVAPDGTTAKPSVAEIKAVSTGPAQKMLIYVAKCSNLLKNPGMFANTDPYVEIAGPQGETKATPIVNKTENPTWKVGEASMQAIIAPSDESFYTFTVLDDDKTLGVGSIRFCGMLQLTCNEMLALGEGTHTLPLKPRKNESEAEIKKNADKLGTITIQLSRIYAQPGGSTPAGVVAPGVTASGAGAPATAAAAAAAAQLPTQVDDFREVIFTVLEAKDVLARNMFKGSDIFVTVSGVDGQVKHRTLVRDNTTHATWSEAEGRVTMLLSPSTQRDQSITLDVYDKETVGADHYLGFLKIPVPLLFQLNGQTRTEKLTPNPSKKDSKVDESKDKLGTVTYKVSISGVTTDVMSSMMVGDIANRRAAPSTTTPFSVRIWVKGCNKLRNRQVNGEISDPYVVIKDTQGREHSAPTKANTLDPTWTVVEGSMISTINPQEASGVIYIDVRDIGCQSGLKPLGSARILVKDLVKEGFGERTLLLGAGPKENDPFILQNDGQLGTVTVSVVPDDGSAAAPAPPAAAASGGSANVLAPFAASTSAVPCTVRLLSGEQLLKRKATSSPCVEAYDSSNQLLFTAPTIASNLNPVWSGQPNTSKVVSLSPLDAGELLFKIFDDNAAGRGAMGVARVPVKSLFTGTSTRFTIAVTPSATESDAMVLGGKGALGSLQIEVVPVSAAASAAPAGASSAAAPAPGVKPAPPVAAAASPVVAAPAAAQPNAPRRIPILVKVKSAKDLRKGDTFNSDPLVRIFKNDEQVFQSETIDSNLNPVWDNAKATVNITVPSNDKLTFQVLDQDKNPFTGISYDDLGSAILSAADVMSKLGVDQELPLIIKGEAKGKLIVNFSQE</sequence>
<organism evidence="4 5">
    <name type="scientific">Bodo saltans</name>
    <name type="common">Flagellated protozoan</name>
    <dbReference type="NCBI Taxonomy" id="75058"/>
    <lineage>
        <taxon>Eukaryota</taxon>
        <taxon>Discoba</taxon>
        <taxon>Euglenozoa</taxon>
        <taxon>Kinetoplastea</taxon>
        <taxon>Metakinetoplastina</taxon>
        <taxon>Eubodonida</taxon>
        <taxon>Bodonidae</taxon>
        <taxon>Bodo</taxon>
    </lineage>
</organism>
<dbReference type="GO" id="GO:0008289">
    <property type="term" value="F:lipid binding"/>
    <property type="evidence" value="ECO:0007669"/>
    <property type="project" value="InterPro"/>
</dbReference>
<gene>
    <name evidence="4" type="ORF">BSAL_68695</name>
</gene>
<accession>A0A0S4IY35</accession>
<dbReference type="GO" id="GO:0005783">
    <property type="term" value="C:endoplasmic reticulum"/>
    <property type="evidence" value="ECO:0007669"/>
    <property type="project" value="TreeGrafter"/>
</dbReference>
<evidence type="ECO:0000313" key="5">
    <source>
        <dbReference type="Proteomes" id="UP000051952"/>
    </source>
</evidence>